<proteinExistence type="predicted"/>
<sequence>MKSFTELFWHYFHIYLVFKEHYLKNIPQDKRKVICEQFGKELHLPERVVCLLKSGVVGLNQLDGLDPSTLGAVETISEEKIINAFSHLTII</sequence>
<organism evidence="1">
    <name type="scientific">marine sediment metagenome</name>
    <dbReference type="NCBI Taxonomy" id="412755"/>
    <lineage>
        <taxon>unclassified sequences</taxon>
        <taxon>metagenomes</taxon>
        <taxon>ecological metagenomes</taxon>
    </lineage>
</organism>
<reference evidence="1" key="1">
    <citation type="journal article" date="2015" name="Nature">
        <title>Complex archaea that bridge the gap between prokaryotes and eukaryotes.</title>
        <authorList>
            <person name="Spang A."/>
            <person name="Saw J.H."/>
            <person name="Jorgensen S.L."/>
            <person name="Zaremba-Niedzwiedzka K."/>
            <person name="Martijn J."/>
            <person name="Lind A.E."/>
            <person name="van Eijk R."/>
            <person name="Schleper C."/>
            <person name="Guy L."/>
            <person name="Ettema T.J."/>
        </authorList>
    </citation>
    <scope>NUCLEOTIDE SEQUENCE</scope>
</reference>
<dbReference type="AlphaFoldDB" id="A0A0F9QC48"/>
<accession>A0A0F9QC48</accession>
<protein>
    <submittedName>
        <fullName evidence="1">Uncharacterized protein</fullName>
    </submittedName>
</protein>
<gene>
    <name evidence="1" type="ORF">LCGC14_0736520</name>
</gene>
<comment type="caution">
    <text evidence="1">The sequence shown here is derived from an EMBL/GenBank/DDBJ whole genome shotgun (WGS) entry which is preliminary data.</text>
</comment>
<dbReference type="EMBL" id="LAZR01001723">
    <property type="protein sequence ID" value="KKN40114.1"/>
    <property type="molecule type" value="Genomic_DNA"/>
</dbReference>
<evidence type="ECO:0000313" key="1">
    <source>
        <dbReference type="EMBL" id="KKN40114.1"/>
    </source>
</evidence>
<name>A0A0F9QC48_9ZZZZ</name>